<dbReference type="Proteomes" id="UP000559860">
    <property type="component" value="Unassembled WGS sequence"/>
</dbReference>
<dbReference type="EMBL" id="JABEQD010000002">
    <property type="protein sequence ID" value="MBB2167429.1"/>
    <property type="molecule type" value="Genomic_DNA"/>
</dbReference>
<accession>A0A7W4NVA7</accession>
<proteinExistence type="predicted"/>
<sequence length="61" mass="7227">MIELFANTQLRALRLTGKPRTDAWFHDRCPMHTADLLRKEIIHTAKRTRADRARIFEIPIL</sequence>
<dbReference type="RefSeq" id="WP_182985085.1">
    <property type="nucleotide sequence ID" value="NZ_JABEQD010000002.1"/>
</dbReference>
<evidence type="ECO:0000313" key="2">
    <source>
        <dbReference type="Proteomes" id="UP000559860"/>
    </source>
</evidence>
<name>A0A7W4NVA7_9PROT</name>
<evidence type="ECO:0000313" key="1">
    <source>
        <dbReference type="EMBL" id="MBB2167429.1"/>
    </source>
</evidence>
<organism evidence="1 2">
    <name type="scientific">Gluconacetobacter aggeris</name>
    <dbReference type="NCBI Taxonomy" id="1286186"/>
    <lineage>
        <taxon>Bacteria</taxon>
        <taxon>Pseudomonadati</taxon>
        <taxon>Pseudomonadota</taxon>
        <taxon>Alphaproteobacteria</taxon>
        <taxon>Acetobacterales</taxon>
        <taxon>Acetobacteraceae</taxon>
        <taxon>Gluconacetobacter</taxon>
    </lineage>
</organism>
<reference evidence="1 2" key="1">
    <citation type="submission" date="2020-04" db="EMBL/GenBank/DDBJ databases">
        <title>Description of novel Gluconacetobacter.</title>
        <authorList>
            <person name="Sombolestani A."/>
        </authorList>
    </citation>
    <scope>NUCLEOTIDE SEQUENCE [LARGE SCALE GENOMIC DNA]</scope>
    <source>
        <strain evidence="1 2">LMG 27801</strain>
    </source>
</reference>
<keyword evidence="2" id="KW-1185">Reference proteome</keyword>
<protein>
    <submittedName>
        <fullName evidence="1">Uncharacterized protein</fullName>
    </submittedName>
</protein>
<dbReference type="AlphaFoldDB" id="A0A7W4NVA7"/>
<comment type="caution">
    <text evidence="1">The sequence shown here is derived from an EMBL/GenBank/DDBJ whole genome shotgun (WGS) entry which is preliminary data.</text>
</comment>
<gene>
    <name evidence="1" type="ORF">HLH36_03505</name>
</gene>